<name>A0A0S7BJA4_9CHLR</name>
<dbReference type="PROSITE" id="PS51186">
    <property type="entry name" value="GNAT"/>
    <property type="match status" value="1"/>
</dbReference>
<dbReference type="SUPFAM" id="SSF55729">
    <property type="entry name" value="Acyl-CoA N-acyltransferases (Nat)"/>
    <property type="match status" value="1"/>
</dbReference>
<dbReference type="OrthoDB" id="9785602at2"/>
<evidence type="ECO:0000313" key="3">
    <source>
        <dbReference type="Proteomes" id="UP000053370"/>
    </source>
</evidence>
<dbReference type="Gene3D" id="3.40.630.30">
    <property type="match status" value="1"/>
</dbReference>
<dbReference type="RefSeq" id="WP_062279696.1">
    <property type="nucleotide sequence ID" value="NZ_DF968181.1"/>
</dbReference>
<dbReference type="PANTHER" id="PTHR43792:SF13">
    <property type="entry name" value="ACETYLTRANSFERASE"/>
    <property type="match status" value="1"/>
</dbReference>
<sequence>MLETERLLIIPLSARQLRLWIENISALENELHCSYQAEPMTGSFLEIVKQQVPITEADEPYYLFHTFWFLIRKMDRTVIGSADFKNKPDEKGEVEIGYGLGSNFLHLGYMTEAIQAMCRWALHQNGIAHVIAETGLDHTASQNVLTRCGFKRYQQGETLWWKL</sequence>
<dbReference type="InterPro" id="IPR000182">
    <property type="entry name" value="GNAT_dom"/>
</dbReference>
<dbReference type="InterPro" id="IPR016181">
    <property type="entry name" value="Acyl_CoA_acyltransferase"/>
</dbReference>
<keyword evidence="2" id="KW-0808">Transferase</keyword>
<keyword evidence="3" id="KW-1185">Reference proteome</keyword>
<dbReference type="PANTHER" id="PTHR43792">
    <property type="entry name" value="GNAT FAMILY, PUTATIVE (AFU_ORTHOLOGUE AFUA_3G00765)-RELATED-RELATED"/>
    <property type="match status" value="1"/>
</dbReference>
<evidence type="ECO:0000259" key="1">
    <source>
        <dbReference type="PROSITE" id="PS51186"/>
    </source>
</evidence>
<evidence type="ECO:0000313" key="2">
    <source>
        <dbReference type="EMBL" id="GAP40426.1"/>
    </source>
</evidence>
<proteinExistence type="predicted"/>
<organism evidence="2">
    <name type="scientific">Flexilinea flocculi</name>
    <dbReference type="NCBI Taxonomy" id="1678840"/>
    <lineage>
        <taxon>Bacteria</taxon>
        <taxon>Bacillati</taxon>
        <taxon>Chloroflexota</taxon>
        <taxon>Anaerolineae</taxon>
        <taxon>Anaerolineales</taxon>
        <taxon>Anaerolineaceae</taxon>
        <taxon>Flexilinea</taxon>
    </lineage>
</organism>
<protein>
    <submittedName>
        <fullName evidence="2">Protein N-acetyltransferase, RimJ/RimL family</fullName>
    </submittedName>
</protein>
<gene>
    <name evidence="2" type="ORF">ATC1_13400</name>
</gene>
<dbReference type="STRING" id="1678840.ATC1_13400"/>
<reference evidence="2" key="1">
    <citation type="journal article" date="2015" name="Genome Announc.">
        <title>Draft Genome Sequence of Anaerolineae Strain TC1, a Novel Isolate from a Methanogenic Wastewater Treatment System.</title>
        <authorList>
            <person name="Matsuura N."/>
            <person name="Tourlousse D.M."/>
            <person name="Sun L."/>
            <person name="Toyonaga M."/>
            <person name="Kuroda K."/>
            <person name="Ohashi A."/>
            <person name="Cruz R."/>
            <person name="Yamaguchi T."/>
            <person name="Sekiguchi Y."/>
        </authorList>
    </citation>
    <scope>NUCLEOTIDE SEQUENCE [LARGE SCALE GENOMIC DNA]</scope>
    <source>
        <strain evidence="2">TC1</strain>
    </source>
</reference>
<accession>A0A0S7BJA4</accession>
<dbReference type="Proteomes" id="UP000053370">
    <property type="component" value="Unassembled WGS sequence"/>
</dbReference>
<dbReference type="EMBL" id="DF968181">
    <property type="protein sequence ID" value="GAP40426.1"/>
    <property type="molecule type" value="Genomic_DNA"/>
</dbReference>
<dbReference type="InterPro" id="IPR051531">
    <property type="entry name" value="N-acetyltransferase"/>
</dbReference>
<dbReference type="Pfam" id="PF13302">
    <property type="entry name" value="Acetyltransf_3"/>
    <property type="match status" value="1"/>
</dbReference>
<dbReference type="AlphaFoldDB" id="A0A0S7BJA4"/>
<feature type="domain" description="N-acetyltransferase" evidence="1">
    <location>
        <begin position="7"/>
        <end position="163"/>
    </location>
</feature>
<dbReference type="GO" id="GO:0016747">
    <property type="term" value="F:acyltransferase activity, transferring groups other than amino-acyl groups"/>
    <property type="evidence" value="ECO:0007669"/>
    <property type="project" value="InterPro"/>
</dbReference>